<protein>
    <submittedName>
        <fullName evidence="1">Uncharacterized protein</fullName>
    </submittedName>
</protein>
<evidence type="ECO:0000313" key="2">
    <source>
        <dbReference type="Proteomes" id="UP000829398"/>
    </source>
</evidence>
<reference evidence="2" key="1">
    <citation type="journal article" date="2023" name="Hortic. Res.">
        <title>A chromosome-level phased genome enabling allele-level studies in sweet orange: a case study on citrus Huanglongbing tolerance.</title>
        <authorList>
            <person name="Wu B."/>
            <person name="Yu Q."/>
            <person name="Deng Z."/>
            <person name="Duan Y."/>
            <person name="Luo F."/>
            <person name="Gmitter F. Jr."/>
        </authorList>
    </citation>
    <scope>NUCLEOTIDE SEQUENCE [LARGE SCALE GENOMIC DNA]</scope>
    <source>
        <strain evidence="2">cv. Valencia</strain>
    </source>
</reference>
<accession>A0ACB8P121</accession>
<keyword evidence="2" id="KW-1185">Reference proteome</keyword>
<name>A0ACB8P121_CITSI</name>
<comment type="caution">
    <text evidence="1">The sequence shown here is derived from an EMBL/GenBank/DDBJ whole genome shotgun (WGS) entry which is preliminary data.</text>
</comment>
<dbReference type="Proteomes" id="UP000829398">
    <property type="component" value="Chromosome 1"/>
</dbReference>
<sequence length="417" mass="47000">MSSQNIGSDGNLGLGFEKINVPPLQEDRTTKKAQFRVEGTDADNPHKPSWRDKAMEAITVMASQTESAVEDWDIEDEDVVERIDEGIPAIYFSKMVQELQQPWRYSFQTAVDAERALIERPWTIMGRNLFVQPWTPEFDCFSNELTSTVVNWQIHLVEYEGLPMICFSFGKYGHVTEDCGEKNMVATGTVNPVENNASVGANEKNNETNTRVAETGGNKFGPWMIVSRKNKPRNYFGKNYSHGAIEDQPFVHQSKSRFVVLASQDPGDNKPQNVATDIHEKGTSHADRKHPSKHYALQPHAPDFKHRYSTRLSSKIADKCKSPAAAKETRTNKKTMHHKSVTQNHVVNPNVAKTSAMPIETQPSTMMNLHRVPMTLDPLKHTTIVFYNQSNKPIVTQEMDGANLHHLDLGAKDHIIP</sequence>
<organism evidence="1 2">
    <name type="scientific">Citrus sinensis</name>
    <name type="common">Sweet orange</name>
    <name type="synonym">Citrus aurantium var. sinensis</name>
    <dbReference type="NCBI Taxonomy" id="2711"/>
    <lineage>
        <taxon>Eukaryota</taxon>
        <taxon>Viridiplantae</taxon>
        <taxon>Streptophyta</taxon>
        <taxon>Embryophyta</taxon>
        <taxon>Tracheophyta</taxon>
        <taxon>Spermatophyta</taxon>
        <taxon>Magnoliopsida</taxon>
        <taxon>eudicotyledons</taxon>
        <taxon>Gunneridae</taxon>
        <taxon>Pentapetalae</taxon>
        <taxon>rosids</taxon>
        <taxon>malvids</taxon>
        <taxon>Sapindales</taxon>
        <taxon>Rutaceae</taxon>
        <taxon>Aurantioideae</taxon>
        <taxon>Citrus</taxon>
    </lineage>
</organism>
<evidence type="ECO:0000313" key="1">
    <source>
        <dbReference type="EMBL" id="KAH9803783.1"/>
    </source>
</evidence>
<proteinExistence type="predicted"/>
<dbReference type="EMBL" id="CM039170">
    <property type="protein sequence ID" value="KAH9803783.1"/>
    <property type="molecule type" value="Genomic_DNA"/>
</dbReference>
<gene>
    <name evidence="1" type="ORF">KPL71_001913</name>
</gene>